<dbReference type="EMBL" id="JAGIOI010000001">
    <property type="protein sequence ID" value="MBP2414740.1"/>
    <property type="molecule type" value="Genomic_DNA"/>
</dbReference>
<dbReference type="Pfam" id="PF01610">
    <property type="entry name" value="DDE_Tnp_ISL3"/>
    <property type="match status" value="1"/>
</dbReference>
<gene>
    <name evidence="2" type="ORF">JOF48_001612</name>
    <name evidence="3" type="ORF">JOF48_002197</name>
    <name evidence="4" type="ORF">JOF48_003539</name>
</gene>
<feature type="domain" description="Transposase IS204/IS1001/IS1096/IS1165 DDE" evidence="1">
    <location>
        <begin position="176"/>
        <end position="431"/>
    </location>
</feature>
<reference evidence="3 5" key="1">
    <citation type="submission" date="2021-03" db="EMBL/GenBank/DDBJ databases">
        <title>Sequencing the genomes of 1000 actinobacteria strains.</title>
        <authorList>
            <person name="Klenk H.-P."/>
        </authorList>
    </citation>
    <scope>NUCLEOTIDE SEQUENCE [LARGE SCALE GENOMIC DNA]</scope>
    <source>
        <strain evidence="3 5">DSM 16005</strain>
    </source>
</reference>
<evidence type="ECO:0000259" key="1">
    <source>
        <dbReference type="Pfam" id="PF01610"/>
    </source>
</evidence>
<keyword evidence="5" id="KW-1185">Reference proteome</keyword>
<name>A0ABS4YZH0_9MICC</name>
<evidence type="ECO:0000313" key="2">
    <source>
        <dbReference type="EMBL" id="MBP2412813.1"/>
    </source>
</evidence>
<dbReference type="EMBL" id="JAGIOI010000001">
    <property type="protein sequence ID" value="MBP2413398.1"/>
    <property type="molecule type" value="Genomic_DNA"/>
</dbReference>
<accession>A0ABS4YZH0</accession>
<dbReference type="InterPro" id="IPR047951">
    <property type="entry name" value="Transpos_ISL3"/>
</dbReference>
<evidence type="ECO:0000313" key="3">
    <source>
        <dbReference type="EMBL" id="MBP2413398.1"/>
    </source>
</evidence>
<dbReference type="PANTHER" id="PTHR33498:SF1">
    <property type="entry name" value="TRANSPOSASE FOR INSERTION SEQUENCE ELEMENT IS1557"/>
    <property type="match status" value="1"/>
</dbReference>
<dbReference type="NCBIfam" id="NF033550">
    <property type="entry name" value="transpos_ISL3"/>
    <property type="match status" value="1"/>
</dbReference>
<sequence>MSRSRFFYSKALVFNATLQCPDLTTFCRLDRLGLEATGQFLAPDRAVIACRVVATDEWCRKCGGQGIPRDTVTRELGHEPFGWRPTTLLVRIRRYRCTGCGHVWRQDTTQAAEPRSKLSRRGLVWALEGIVCQHLTVARVAEGLGVSWNTANKAVLAEGRRVLINDPTRFDGVKIIGVDEHVWRHTRHGDKYVTVIIDLTPVRDKKGPSRLLDMVEGRSKQVFATWLKERPQAWRDGVEVVAMDGFSGFKSAAAEELPAAVAVMDPFHVVRLAGDALDDCRRRVQQATCGHRGRAGDPLYKARLTLHTGEGLLTEKQQKRIADLFAEEKHVEVEATWGAYQRMIAAYRAEDPAQGKKLMQALIDSLSSGVPAALKELKKMGRTLKRRATDILAYFDRPGTSNGPTEAINGRLEHLRGSALGFRNLTNYVARSLLESGGFRPKLHSQF</sequence>
<comment type="caution">
    <text evidence="3">The sequence shown here is derived from an EMBL/GenBank/DDBJ whole genome shotgun (WGS) entry which is preliminary data.</text>
</comment>
<evidence type="ECO:0000313" key="4">
    <source>
        <dbReference type="EMBL" id="MBP2414740.1"/>
    </source>
</evidence>
<dbReference type="PANTHER" id="PTHR33498">
    <property type="entry name" value="TRANSPOSASE FOR INSERTION SEQUENCE ELEMENT IS1557"/>
    <property type="match status" value="1"/>
</dbReference>
<dbReference type="EMBL" id="JAGIOI010000001">
    <property type="protein sequence ID" value="MBP2412813.1"/>
    <property type="molecule type" value="Genomic_DNA"/>
</dbReference>
<dbReference type="InterPro" id="IPR002560">
    <property type="entry name" value="Transposase_DDE"/>
</dbReference>
<evidence type="ECO:0000313" key="5">
    <source>
        <dbReference type="Proteomes" id="UP000711614"/>
    </source>
</evidence>
<dbReference type="Proteomes" id="UP000711614">
    <property type="component" value="Unassembled WGS sequence"/>
</dbReference>
<organism evidence="3 5">
    <name type="scientific">Arthrobacter stackebrandtii</name>
    <dbReference type="NCBI Taxonomy" id="272161"/>
    <lineage>
        <taxon>Bacteria</taxon>
        <taxon>Bacillati</taxon>
        <taxon>Actinomycetota</taxon>
        <taxon>Actinomycetes</taxon>
        <taxon>Micrococcales</taxon>
        <taxon>Micrococcaceae</taxon>
        <taxon>Arthrobacter</taxon>
    </lineage>
</organism>
<proteinExistence type="predicted"/>
<protein>
    <submittedName>
        <fullName evidence="3">Transposase</fullName>
    </submittedName>
</protein>